<reference evidence="2" key="1">
    <citation type="submission" date="2024-06" db="EMBL/GenBank/DDBJ databases">
        <title>Multiomics insights into the TNT degradation mechanism by Pantoea sp. BJ2 isolated from an ammunition destruction site.</title>
        <authorList>
            <person name="Luo J."/>
        </authorList>
    </citation>
    <scope>NUCLEOTIDE SEQUENCE</scope>
    <source>
        <strain evidence="2">BJ2</strain>
        <plasmid evidence="2">plasmindB</plasmid>
    </source>
</reference>
<dbReference type="AlphaFoldDB" id="A0AAU7U3B2"/>
<dbReference type="EMBL" id="CP158294">
    <property type="protein sequence ID" value="XBV47516.1"/>
    <property type="molecule type" value="Genomic_DNA"/>
</dbReference>
<dbReference type="InterPro" id="IPR031161">
    <property type="entry name" value="Peptidase_M60_dom"/>
</dbReference>
<gene>
    <name evidence="2" type="ORF">AAF463_24650</name>
</gene>
<keyword evidence="2" id="KW-0614">Plasmid</keyword>
<accession>A0AAU7U3B2</accession>
<proteinExistence type="predicted"/>
<dbReference type="RefSeq" id="WP_350262557.1">
    <property type="nucleotide sequence ID" value="NZ_CP158294.1"/>
</dbReference>
<evidence type="ECO:0000313" key="2">
    <source>
        <dbReference type="EMBL" id="XBV47516.1"/>
    </source>
</evidence>
<dbReference type="PROSITE" id="PS51723">
    <property type="entry name" value="PEPTIDASE_M60"/>
    <property type="match status" value="1"/>
</dbReference>
<evidence type="ECO:0000259" key="1">
    <source>
        <dbReference type="PROSITE" id="PS51723"/>
    </source>
</evidence>
<protein>
    <recommendedName>
        <fullName evidence="1">Peptidase M60 domain-containing protein</fullName>
    </recommendedName>
</protein>
<organism evidence="2">
    <name type="scientific">Pantoea sp. BJ2</name>
    <dbReference type="NCBI Taxonomy" id="3141322"/>
    <lineage>
        <taxon>Bacteria</taxon>
        <taxon>Pseudomonadati</taxon>
        <taxon>Pseudomonadota</taxon>
        <taxon>Gammaproteobacteria</taxon>
        <taxon>Enterobacterales</taxon>
        <taxon>Erwiniaceae</taxon>
        <taxon>Pantoea</taxon>
    </lineage>
</organism>
<feature type="domain" description="Peptidase M60" evidence="1">
    <location>
        <begin position="1"/>
        <end position="165"/>
    </location>
</feature>
<name>A0AAU7U3B2_9GAMM</name>
<geneLocation type="plasmid" evidence="2">
    <name>plasmindB</name>
</geneLocation>
<sequence length="165" mass="18668">MLVYSDATPGDKVELKVKGVASQPFLNIFEKTDTDKQITDFKTAHEANKFDWLDMRIGTVEIHAQADKTRDAIDNRYDRDVKRYATEISDLFVGDAYRLAGFVMHGESMANSIAEACKTFDWDCENQMLHKAPDTQHINIDTYAQCGSACGGNFYDQTWGLRPRG</sequence>